<name>A0A9P0L6T0_ACAOB</name>
<dbReference type="OrthoDB" id="6780411at2759"/>
<evidence type="ECO:0000313" key="2">
    <source>
        <dbReference type="Proteomes" id="UP001152888"/>
    </source>
</evidence>
<accession>A0A9P0L6T0</accession>
<reference evidence="1" key="1">
    <citation type="submission" date="2022-03" db="EMBL/GenBank/DDBJ databases">
        <authorList>
            <person name="Sayadi A."/>
        </authorList>
    </citation>
    <scope>NUCLEOTIDE SEQUENCE</scope>
</reference>
<gene>
    <name evidence="1" type="ORF">ACAOBT_LOCUS18766</name>
</gene>
<evidence type="ECO:0000313" key="1">
    <source>
        <dbReference type="EMBL" id="CAH1988972.1"/>
    </source>
</evidence>
<dbReference type="AlphaFoldDB" id="A0A9P0L6T0"/>
<comment type="caution">
    <text evidence="1">The sequence shown here is derived from an EMBL/GenBank/DDBJ whole genome shotgun (WGS) entry which is preliminary data.</text>
</comment>
<organism evidence="1 2">
    <name type="scientific">Acanthoscelides obtectus</name>
    <name type="common">Bean weevil</name>
    <name type="synonym">Bruchus obtectus</name>
    <dbReference type="NCBI Taxonomy" id="200917"/>
    <lineage>
        <taxon>Eukaryota</taxon>
        <taxon>Metazoa</taxon>
        <taxon>Ecdysozoa</taxon>
        <taxon>Arthropoda</taxon>
        <taxon>Hexapoda</taxon>
        <taxon>Insecta</taxon>
        <taxon>Pterygota</taxon>
        <taxon>Neoptera</taxon>
        <taxon>Endopterygota</taxon>
        <taxon>Coleoptera</taxon>
        <taxon>Polyphaga</taxon>
        <taxon>Cucujiformia</taxon>
        <taxon>Chrysomeloidea</taxon>
        <taxon>Chrysomelidae</taxon>
        <taxon>Bruchinae</taxon>
        <taxon>Bruchini</taxon>
        <taxon>Acanthoscelides</taxon>
    </lineage>
</organism>
<dbReference type="EMBL" id="CAKOFQ010007054">
    <property type="protein sequence ID" value="CAH1988972.1"/>
    <property type="molecule type" value="Genomic_DNA"/>
</dbReference>
<proteinExistence type="predicted"/>
<protein>
    <submittedName>
        <fullName evidence="1">Uncharacterized protein</fullName>
    </submittedName>
</protein>
<sequence>MDTKIKMETKIGVKTMGQNILEELSGAVQNLEEQAKKMKATSYKSHLPARVEDNIIPTPDVDRAKGDLRNDVGVVLETSDDGFYKIWYQW</sequence>
<keyword evidence="2" id="KW-1185">Reference proteome</keyword>
<dbReference type="Proteomes" id="UP001152888">
    <property type="component" value="Unassembled WGS sequence"/>
</dbReference>